<dbReference type="AlphaFoldDB" id="A0A388M5H7"/>
<dbReference type="EMBL" id="BFEA01000757">
    <property type="protein sequence ID" value="GBG89722.1"/>
    <property type="molecule type" value="Genomic_DNA"/>
</dbReference>
<feature type="compositionally biased region" description="Basic and acidic residues" evidence="1">
    <location>
        <begin position="131"/>
        <end position="156"/>
    </location>
</feature>
<evidence type="ECO:0000256" key="1">
    <source>
        <dbReference type="SAM" id="MobiDB-lite"/>
    </source>
</evidence>
<feature type="compositionally biased region" description="Low complexity" evidence="1">
    <location>
        <begin position="158"/>
        <end position="170"/>
    </location>
</feature>
<feature type="compositionally biased region" description="Basic and acidic residues" evidence="1">
    <location>
        <begin position="33"/>
        <end position="52"/>
    </location>
</feature>
<feature type="compositionally biased region" description="Acidic residues" evidence="1">
    <location>
        <begin position="230"/>
        <end position="243"/>
    </location>
</feature>
<evidence type="ECO:0000313" key="2">
    <source>
        <dbReference type="EMBL" id="GBG89722.1"/>
    </source>
</evidence>
<feature type="compositionally biased region" description="Basic and acidic residues" evidence="1">
    <location>
        <begin position="206"/>
        <end position="229"/>
    </location>
</feature>
<keyword evidence="3" id="KW-1185">Reference proteome</keyword>
<proteinExistence type="predicted"/>
<dbReference type="Gramene" id="GBG89722">
    <property type="protein sequence ID" value="GBG89722"/>
    <property type="gene ID" value="CBR_g49575"/>
</dbReference>
<evidence type="ECO:0000313" key="3">
    <source>
        <dbReference type="Proteomes" id="UP000265515"/>
    </source>
</evidence>
<name>A0A388M5H7_CHABU</name>
<comment type="caution">
    <text evidence="2">The sequence shown here is derived from an EMBL/GenBank/DDBJ whole genome shotgun (WGS) entry which is preliminary data.</text>
</comment>
<feature type="region of interest" description="Disordered" evidence="1">
    <location>
        <begin position="342"/>
        <end position="379"/>
    </location>
</feature>
<dbReference type="Proteomes" id="UP000265515">
    <property type="component" value="Unassembled WGS sequence"/>
</dbReference>
<protein>
    <submittedName>
        <fullName evidence="2">Uncharacterized protein</fullName>
    </submittedName>
</protein>
<accession>A0A388M5H7</accession>
<reference evidence="2 3" key="1">
    <citation type="journal article" date="2018" name="Cell">
        <title>The Chara Genome: Secondary Complexity and Implications for Plant Terrestrialization.</title>
        <authorList>
            <person name="Nishiyama T."/>
            <person name="Sakayama H."/>
            <person name="Vries J.D."/>
            <person name="Buschmann H."/>
            <person name="Saint-Marcoux D."/>
            <person name="Ullrich K.K."/>
            <person name="Haas F.B."/>
            <person name="Vanderstraeten L."/>
            <person name="Becker D."/>
            <person name="Lang D."/>
            <person name="Vosolsobe S."/>
            <person name="Rombauts S."/>
            <person name="Wilhelmsson P.K.I."/>
            <person name="Janitza P."/>
            <person name="Kern R."/>
            <person name="Heyl A."/>
            <person name="Rumpler F."/>
            <person name="Villalobos L.I.A.C."/>
            <person name="Clay J.M."/>
            <person name="Skokan R."/>
            <person name="Toyoda A."/>
            <person name="Suzuki Y."/>
            <person name="Kagoshima H."/>
            <person name="Schijlen E."/>
            <person name="Tajeshwar N."/>
            <person name="Catarino B."/>
            <person name="Hetherington A.J."/>
            <person name="Saltykova A."/>
            <person name="Bonnot C."/>
            <person name="Breuninger H."/>
            <person name="Symeonidi A."/>
            <person name="Radhakrishnan G.V."/>
            <person name="Van Nieuwerburgh F."/>
            <person name="Deforce D."/>
            <person name="Chang C."/>
            <person name="Karol K.G."/>
            <person name="Hedrich R."/>
            <person name="Ulvskov P."/>
            <person name="Glockner G."/>
            <person name="Delwiche C.F."/>
            <person name="Petrasek J."/>
            <person name="Van de Peer Y."/>
            <person name="Friml J."/>
            <person name="Beilby M."/>
            <person name="Dolan L."/>
            <person name="Kohara Y."/>
            <person name="Sugano S."/>
            <person name="Fujiyama A."/>
            <person name="Delaux P.-M."/>
            <person name="Quint M."/>
            <person name="TheiBen G."/>
            <person name="Hagemann M."/>
            <person name="Harholt J."/>
            <person name="Dunand C."/>
            <person name="Zachgo S."/>
            <person name="Langdale J."/>
            <person name="Maumus F."/>
            <person name="Straeten D.V.D."/>
            <person name="Gould S.B."/>
            <person name="Rensing S.A."/>
        </authorList>
    </citation>
    <scope>NUCLEOTIDE SEQUENCE [LARGE SCALE GENOMIC DNA]</scope>
    <source>
        <strain evidence="2 3">S276</strain>
    </source>
</reference>
<feature type="region of interest" description="Disordered" evidence="1">
    <location>
        <begin position="20"/>
        <end position="244"/>
    </location>
</feature>
<sequence>MIDEATVMDDRQRLQTMAELNKVGQSEEQAFLENRRAREEARRTEAKGGKEEDGGDSVQESKTGSKSRRMREEESVGEEGDGVTGSEDKGGESSASLKGKITDRDSAKGDSSYQGSKRAYSGKGNDGLSSEGEKDQDDAMKEKGKEDQGSQGEEMKVTTSSEGTSTTASTDQRTDQGPAIGRVRSTKASSPEVSKNTAQDLGGKTVEGEGKMAQDSDRDLDRDSDKRQDDWEEEEEEEEDEPETLAQWIKHVHKLKWERHIECEIRLAHHKHLRNLKQATAAGEDITTANKFERLKNEQDVNEFYATQYGMKARLDKNDIMVHNAGYAKQFIWPKSYQPQGLKRAEQKRRAQQQQLEFSGSRDQDLSDSTQGVGVDEPMEEEKRQAVILEAQLKVLKEQNSELGEDTINLQKIAYAPHADINAAAKLYARQDPGKRIVLPYRWNSGNADWEVAIHRSLALITVKDSHCEHVILKEHITKDLPLKAHVIGDLNRDREEWEDTEGTKHMLDYRPVMIKLQEKAVLTDGFIWMPWQVVETIPYGLLGGSEAAEWVARGAAIVTKSDVFAWQPDYIDGKIDIVATTIEWTRTRC</sequence>
<gene>
    <name evidence="2" type="ORF">CBR_g49575</name>
</gene>
<organism evidence="2 3">
    <name type="scientific">Chara braunii</name>
    <name type="common">Braun's stonewort</name>
    <dbReference type="NCBI Taxonomy" id="69332"/>
    <lineage>
        <taxon>Eukaryota</taxon>
        <taxon>Viridiplantae</taxon>
        <taxon>Streptophyta</taxon>
        <taxon>Charophyceae</taxon>
        <taxon>Charales</taxon>
        <taxon>Characeae</taxon>
        <taxon>Chara</taxon>
    </lineage>
</organism>
<feature type="compositionally biased region" description="Polar residues" evidence="1">
    <location>
        <begin position="186"/>
        <end position="199"/>
    </location>
</feature>